<keyword evidence="3" id="KW-1133">Transmembrane helix</keyword>
<comment type="caution">
    <text evidence="5">The sequence shown here is derived from an EMBL/GenBank/DDBJ whole genome shotgun (WGS) entry which is preliminary data.</text>
</comment>
<dbReference type="CDD" id="cd16914">
    <property type="entry name" value="EcfT"/>
    <property type="match status" value="1"/>
</dbReference>
<dbReference type="GO" id="GO:0005886">
    <property type="term" value="C:plasma membrane"/>
    <property type="evidence" value="ECO:0007669"/>
    <property type="project" value="UniProtKB-ARBA"/>
</dbReference>
<gene>
    <name evidence="5" type="ORF">GMA64_09790</name>
</gene>
<evidence type="ECO:0000256" key="3">
    <source>
        <dbReference type="ARBA" id="ARBA00022989"/>
    </source>
</evidence>
<dbReference type="AlphaFoldDB" id="A0A6G2CF92"/>
<evidence type="ECO:0000256" key="4">
    <source>
        <dbReference type="ARBA" id="ARBA00023136"/>
    </source>
</evidence>
<organism evidence="5">
    <name type="scientific">Turicibacter sanguinis</name>
    <dbReference type="NCBI Taxonomy" id="154288"/>
    <lineage>
        <taxon>Bacteria</taxon>
        <taxon>Bacillati</taxon>
        <taxon>Bacillota</taxon>
        <taxon>Erysipelotrichia</taxon>
        <taxon>Erysipelotrichales</taxon>
        <taxon>Turicibacteraceae</taxon>
        <taxon>Turicibacter</taxon>
    </lineage>
</organism>
<dbReference type="PANTHER" id="PTHR33514">
    <property type="entry name" value="PROTEIN ABCI12, CHLOROPLASTIC"/>
    <property type="match status" value="1"/>
</dbReference>
<evidence type="ECO:0000256" key="1">
    <source>
        <dbReference type="ARBA" id="ARBA00004141"/>
    </source>
</evidence>
<dbReference type="RefSeq" id="WP_129821693.1">
    <property type="nucleotide sequence ID" value="NZ_JADMYN010000022.1"/>
</dbReference>
<accession>A0A6G2CF92</accession>
<reference evidence="5" key="1">
    <citation type="journal article" date="2019" name="Nat. Med.">
        <title>A library of human gut bacterial isolates paired with longitudinal multiomics data enables mechanistic microbiome research.</title>
        <authorList>
            <person name="Poyet M."/>
            <person name="Groussin M."/>
            <person name="Gibbons S.M."/>
            <person name="Avila-Pacheco J."/>
            <person name="Jiang X."/>
            <person name="Kearney S.M."/>
            <person name="Perrotta A.R."/>
            <person name="Berdy B."/>
            <person name="Zhao S."/>
            <person name="Lieberman T.D."/>
            <person name="Swanson P.K."/>
            <person name="Smith M."/>
            <person name="Roesemann S."/>
            <person name="Alexander J.E."/>
            <person name="Rich S.A."/>
            <person name="Livny J."/>
            <person name="Vlamakis H."/>
            <person name="Clish C."/>
            <person name="Bullock K."/>
            <person name="Deik A."/>
            <person name="Scott J."/>
            <person name="Pierce K.A."/>
            <person name="Xavier R.J."/>
            <person name="Alm E.J."/>
        </authorList>
    </citation>
    <scope>NUCLEOTIDE SEQUENCE</scope>
    <source>
        <strain evidence="5">BIOML-A179</strain>
    </source>
</reference>
<dbReference type="InterPro" id="IPR003339">
    <property type="entry name" value="ABC/ECF_trnsptr_transmembrane"/>
</dbReference>
<dbReference type="EMBL" id="WMQV01000023">
    <property type="protein sequence ID" value="MTL94818.1"/>
    <property type="molecule type" value="Genomic_DNA"/>
</dbReference>
<sequence length="262" mass="29653">MNGIIIGQYLPGQSFWHRLDPRSKIIATSLFVISSFLIEQWFFIGLLVVVELIAMKLTKIPLDYFFRSLKPIWFFVILTFFLQVLFNKQGNLLFSLGPIGIYDEGLNLGFFMSIRLIIVVLISTLLTLTTKPSDLTLALESLFKPFKKVGFPVSELALMISIALRFIPTLFEETQKILKAQASRGVDIKEGKFKDKVMQLISLLVPLFILSFKRADELANAMEVRGYVPGRPKTSINRLCWHVADTGLIVVCLVIFVGAIVF</sequence>
<evidence type="ECO:0000313" key="5">
    <source>
        <dbReference type="EMBL" id="MTL94818.1"/>
    </source>
</evidence>
<name>A0A6G2CF92_9FIRM</name>
<keyword evidence="4" id="KW-0472">Membrane</keyword>
<comment type="subcellular location">
    <subcellularLocation>
        <location evidence="1">Membrane</location>
        <topology evidence="1">Multi-pass membrane protein</topology>
    </subcellularLocation>
</comment>
<evidence type="ECO:0000256" key="2">
    <source>
        <dbReference type="ARBA" id="ARBA00022692"/>
    </source>
</evidence>
<protein>
    <submittedName>
        <fullName evidence="5">Cobalt ABC transporter permease</fullName>
    </submittedName>
</protein>
<proteinExistence type="predicted"/>
<keyword evidence="2" id="KW-0812">Transmembrane</keyword>
<dbReference type="PANTHER" id="PTHR33514:SF13">
    <property type="entry name" value="PROTEIN ABCI12, CHLOROPLASTIC"/>
    <property type="match status" value="1"/>
</dbReference>
<dbReference type="Pfam" id="PF02361">
    <property type="entry name" value="CbiQ"/>
    <property type="match status" value="1"/>
</dbReference>